<evidence type="ECO:0000256" key="4">
    <source>
        <dbReference type="ARBA" id="ARBA00022692"/>
    </source>
</evidence>
<dbReference type="PANTHER" id="PTHR30474:SF2">
    <property type="entry name" value="PEPTIDOGLYCAN GLYCOSYLTRANSFERASE FTSW-RELATED"/>
    <property type="match status" value="1"/>
</dbReference>
<comment type="function">
    <text evidence="16">Peptidoglycan polymerase that is essential for cell division.</text>
</comment>
<evidence type="ECO:0000256" key="5">
    <source>
        <dbReference type="ARBA" id="ARBA00022960"/>
    </source>
</evidence>
<dbReference type="GO" id="GO:0015648">
    <property type="term" value="F:lipid-linked peptidoglycan transporter activity"/>
    <property type="evidence" value="ECO:0007669"/>
    <property type="project" value="TreeGrafter"/>
</dbReference>
<evidence type="ECO:0000256" key="12">
    <source>
        <dbReference type="ARBA" id="ARBA00041185"/>
    </source>
</evidence>
<accession>W4VEF4</accession>
<dbReference type="GO" id="GO:0051301">
    <property type="term" value="P:cell division"/>
    <property type="evidence" value="ECO:0007669"/>
    <property type="project" value="UniProtKB-KW"/>
</dbReference>
<protein>
    <recommendedName>
        <fullName evidence="12">Probable peptidoglycan glycosyltransferase FtsW</fullName>
        <ecNumber evidence="14">2.4.99.28</ecNumber>
    </recommendedName>
    <alternativeName>
        <fullName evidence="13">Cell division protein FtsW</fullName>
    </alternativeName>
    <alternativeName>
        <fullName evidence="10">Cell wall polymerase</fullName>
    </alternativeName>
    <alternativeName>
        <fullName evidence="9">Peptidoglycan polymerase</fullName>
    </alternativeName>
</protein>
<feature type="transmembrane region" description="Helical" evidence="17">
    <location>
        <begin position="12"/>
        <end position="31"/>
    </location>
</feature>
<feature type="transmembrane region" description="Helical" evidence="17">
    <location>
        <begin position="51"/>
        <end position="71"/>
    </location>
</feature>
<evidence type="ECO:0000256" key="3">
    <source>
        <dbReference type="ARBA" id="ARBA00022679"/>
    </source>
</evidence>
<gene>
    <name evidence="18" type="ORF">JCM21714_742</name>
</gene>
<dbReference type="eggNOG" id="COG0772">
    <property type="taxonomic scope" value="Bacteria"/>
</dbReference>
<dbReference type="GO" id="GO:0032153">
    <property type="term" value="C:cell division site"/>
    <property type="evidence" value="ECO:0007669"/>
    <property type="project" value="TreeGrafter"/>
</dbReference>
<name>W4VEF4_9BACI</name>
<evidence type="ECO:0000256" key="17">
    <source>
        <dbReference type="SAM" id="Phobius"/>
    </source>
</evidence>
<keyword evidence="18" id="KW-0131">Cell cycle</keyword>
<comment type="subcellular location">
    <subcellularLocation>
        <location evidence="1">Membrane</location>
        <topology evidence="1">Multi-pass membrane protein</topology>
    </subcellularLocation>
</comment>
<dbReference type="GO" id="GO:0005886">
    <property type="term" value="C:plasma membrane"/>
    <property type="evidence" value="ECO:0007669"/>
    <property type="project" value="TreeGrafter"/>
</dbReference>
<dbReference type="InterPro" id="IPR001182">
    <property type="entry name" value="FtsW/RodA"/>
</dbReference>
<evidence type="ECO:0000256" key="2">
    <source>
        <dbReference type="ARBA" id="ARBA00022676"/>
    </source>
</evidence>
<keyword evidence="5" id="KW-0133">Cell shape</keyword>
<evidence type="ECO:0000256" key="7">
    <source>
        <dbReference type="ARBA" id="ARBA00022989"/>
    </source>
</evidence>
<evidence type="ECO:0000256" key="10">
    <source>
        <dbReference type="ARBA" id="ARBA00033270"/>
    </source>
</evidence>
<dbReference type="EC" id="2.4.99.28" evidence="14"/>
<evidence type="ECO:0000256" key="14">
    <source>
        <dbReference type="ARBA" id="ARBA00044770"/>
    </source>
</evidence>
<evidence type="ECO:0000256" key="11">
    <source>
        <dbReference type="ARBA" id="ARBA00038053"/>
    </source>
</evidence>
<proteinExistence type="inferred from homology"/>
<reference evidence="18 19" key="1">
    <citation type="journal article" date="2014" name="Genome Announc.">
        <title>Draft Genome Sequence of the Boron-Tolerant and Moderately Halotolerant Bacterium Gracilibacillus boraciitolerans JCM 21714T.</title>
        <authorList>
            <person name="Ahmed I."/>
            <person name="Oshima K."/>
            <person name="Suda W."/>
            <person name="Kitamura K."/>
            <person name="Iida T."/>
            <person name="Ohmori Y."/>
            <person name="Fujiwara T."/>
            <person name="Hattori M."/>
            <person name="Ohkuma M."/>
        </authorList>
    </citation>
    <scope>NUCLEOTIDE SEQUENCE [LARGE SCALE GENOMIC DNA]</scope>
    <source>
        <strain evidence="18 19">JCM 21714</strain>
    </source>
</reference>
<keyword evidence="2" id="KW-0328">Glycosyltransferase</keyword>
<keyword evidence="7 17" id="KW-1133">Transmembrane helix</keyword>
<evidence type="ECO:0000313" key="18">
    <source>
        <dbReference type="EMBL" id="GAE91785.1"/>
    </source>
</evidence>
<dbReference type="PANTHER" id="PTHR30474">
    <property type="entry name" value="CELL CYCLE PROTEIN"/>
    <property type="match status" value="1"/>
</dbReference>
<evidence type="ECO:0000256" key="13">
    <source>
        <dbReference type="ARBA" id="ARBA00041418"/>
    </source>
</evidence>
<keyword evidence="6" id="KW-0573">Peptidoglycan synthesis</keyword>
<keyword evidence="18" id="KW-0132">Cell division</keyword>
<keyword evidence="8 17" id="KW-0472">Membrane</keyword>
<evidence type="ECO:0000256" key="16">
    <source>
        <dbReference type="ARBA" id="ARBA00049966"/>
    </source>
</evidence>
<evidence type="ECO:0000256" key="8">
    <source>
        <dbReference type="ARBA" id="ARBA00023136"/>
    </source>
</evidence>
<dbReference type="Proteomes" id="UP000019102">
    <property type="component" value="Unassembled WGS sequence"/>
</dbReference>
<keyword evidence="3" id="KW-0808">Transferase</keyword>
<dbReference type="Pfam" id="PF01098">
    <property type="entry name" value="FTSW_RODA_SPOVE"/>
    <property type="match status" value="1"/>
</dbReference>
<comment type="caution">
    <text evidence="18">The sequence shown here is derived from an EMBL/GenBank/DDBJ whole genome shotgun (WGS) entry which is preliminary data.</text>
</comment>
<evidence type="ECO:0000256" key="1">
    <source>
        <dbReference type="ARBA" id="ARBA00004141"/>
    </source>
</evidence>
<dbReference type="AlphaFoldDB" id="W4VEF4"/>
<dbReference type="GO" id="GO:0008360">
    <property type="term" value="P:regulation of cell shape"/>
    <property type="evidence" value="ECO:0007669"/>
    <property type="project" value="UniProtKB-KW"/>
</dbReference>
<feature type="transmembrane region" description="Helical" evidence="17">
    <location>
        <begin position="78"/>
        <end position="97"/>
    </location>
</feature>
<dbReference type="GO" id="GO:0009252">
    <property type="term" value="P:peptidoglycan biosynthetic process"/>
    <property type="evidence" value="ECO:0007669"/>
    <property type="project" value="UniProtKB-KW"/>
</dbReference>
<comment type="similarity">
    <text evidence="11">Belongs to the SEDS family. FtsW subfamily.</text>
</comment>
<evidence type="ECO:0000256" key="6">
    <source>
        <dbReference type="ARBA" id="ARBA00022984"/>
    </source>
</evidence>
<dbReference type="STRING" id="1298598.JCM21714_742"/>
<evidence type="ECO:0000313" key="19">
    <source>
        <dbReference type="Proteomes" id="UP000019102"/>
    </source>
</evidence>
<keyword evidence="19" id="KW-1185">Reference proteome</keyword>
<evidence type="ECO:0000256" key="15">
    <source>
        <dbReference type="ARBA" id="ARBA00049902"/>
    </source>
</evidence>
<organism evidence="18 19">
    <name type="scientific">Gracilibacillus boraciitolerans JCM 21714</name>
    <dbReference type="NCBI Taxonomy" id="1298598"/>
    <lineage>
        <taxon>Bacteria</taxon>
        <taxon>Bacillati</taxon>
        <taxon>Bacillota</taxon>
        <taxon>Bacilli</taxon>
        <taxon>Bacillales</taxon>
        <taxon>Bacillaceae</taxon>
        <taxon>Gracilibacillus</taxon>
    </lineage>
</organism>
<sequence>MKQKTKTFDFLLMLPPVLLAGFGIVMIYSASMVTSVLVDNNPAYEMALKQGIWLVIGLIGFLFACFFNYKIYQKLTKWIVLIMIIALLAVKFFGVTINYSTSWIHIGSLSIQPSEFVKIGLIIYLPLSIQRNKHI</sequence>
<dbReference type="GO" id="GO:0008955">
    <property type="term" value="F:peptidoglycan glycosyltransferase activity"/>
    <property type="evidence" value="ECO:0007669"/>
    <property type="project" value="UniProtKB-EC"/>
</dbReference>
<comment type="catalytic activity">
    <reaction evidence="15">
        <text>[GlcNAc-(1-&gt;4)-Mur2Ac(oyl-L-Ala-gamma-D-Glu-L-Lys-D-Ala-D-Ala)](n)-di-trans,octa-cis-undecaprenyl diphosphate + beta-D-GlcNAc-(1-&gt;4)-Mur2Ac(oyl-L-Ala-gamma-D-Glu-L-Lys-D-Ala-D-Ala)-di-trans,octa-cis-undecaprenyl diphosphate = [GlcNAc-(1-&gt;4)-Mur2Ac(oyl-L-Ala-gamma-D-Glu-L-Lys-D-Ala-D-Ala)](n+1)-di-trans,octa-cis-undecaprenyl diphosphate + di-trans,octa-cis-undecaprenyl diphosphate + H(+)</text>
        <dbReference type="Rhea" id="RHEA:23708"/>
        <dbReference type="Rhea" id="RHEA-COMP:9602"/>
        <dbReference type="Rhea" id="RHEA-COMP:9603"/>
        <dbReference type="ChEBI" id="CHEBI:15378"/>
        <dbReference type="ChEBI" id="CHEBI:58405"/>
        <dbReference type="ChEBI" id="CHEBI:60033"/>
        <dbReference type="ChEBI" id="CHEBI:78435"/>
        <dbReference type="EC" id="2.4.99.28"/>
    </reaction>
</comment>
<keyword evidence="4 17" id="KW-0812">Transmembrane</keyword>
<evidence type="ECO:0000256" key="9">
    <source>
        <dbReference type="ARBA" id="ARBA00032370"/>
    </source>
</evidence>
<dbReference type="EMBL" id="BAVS01000001">
    <property type="protein sequence ID" value="GAE91785.1"/>
    <property type="molecule type" value="Genomic_DNA"/>
</dbReference>